<evidence type="ECO:0000313" key="2">
    <source>
        <dbReference type="Proteomes" id="UP000324222"/>
    </source>
</evidence>
<sequence length="92" mass="10286">MKSMEEKNTDQKAAARIEESAAKSREECLTNLEKEVANIKSKISECTQGMKDAQDTLAKVGDSCLQSCQMLLLALSFSPTDLDYSFNYLRLQ</sequence>
<dbReference type="AlphaFoldDB" id="A0A5B7J293"/>
<dbReference type="OrthoDB" id="10266736at2759"/>
<dbReference type="Proteomes" id="UP000324222">
    <property type="component" value="Unassembled WGS sequence"/>
</dbReference>
<comment type="caution">
    <text evidence="1">The sequence shown here is derived from an EMBL/GenBank/DDBJ whole genome shotgun (WGS) entry which is preliminary data.</text>
</comment>
<keyword evidence="2" id="KW-1185">Reference proteome</keyword>
<name>A0A5B7J293_PORTR</name>
<accession>A0A5B7J293</accession>
<proteinExistence type="predicted"/>
<organism evidence="1 2">
    <name type="scientific">Portunus trituberculatus</name>
    <name type="common">Swimming crab</name>
    <name type="synonym">Neptunus trituberculatus</name>
    <dbReference type="NCBI Taxonomy" id="210409"/>
    <lineage>
        <taxon>Eukaryota</taxon>
        <taxon>Metazoa</taxon>
        <taxon>Ecdysozoa</taxon>
        <taxon>Arthropoda</taxon>
        <taxon>Crustacea</taxon>
        <taxon>Multicrustacea</taxon>
        <taxon>Malacostraca</taxon>
        <taxon>Eumalacostraca</taxon>
        <taxon>Eucarida</taxon>
        <taxon>Decapoda</taxon>
        <taxon>Pleocyemata</taxon>
        <taxon>Brachyura</taxon>
        <taxon>Eubrachyura</taxon>
        <taxon>Portunoidea</taxon>
        <taxon>Portunidae</taxon>
        <taxon>Portuninae</taxon>
        <taxon>Portunus</taxon>
    </lineage>
</organism>
<protein>
    <submittedName>
        <fullName evidence="1">Uncharacterized protein</fullName>
    </submittedName>
</protein>
<gene>
    <name evidence="1" type="ORF">E2C01_081867</name>
</gene>
<reference evidence="1 2" key="1">
    <citation type="submission" date="2019-05" db="EMBL/GenBank/DDBJ databases">
        <title>Another draft genome of Portunus trituberculatus and its Hox gene families provides insights of decapod evolution.</title>
        <authorList>
            <person name="Jeong J.-H."/>
            <person name="Song I."/>
            <person name="Kim S."/>
            <person name="Choi T."/>
            <person name="Kim D."/>
            <person name="Ryu S."/>
            <person name="Kim W."/>
        </authorList>
    </citation>
    <scope>NUCLEOTIDE SEQUENCE [LARGE SCALE GENOMIC DNA]</scope>
    <source>
        <tissue evidence="1">Muscle</tissue>
    </source>
</reference>
<evidence type="ECO:0000313" key="1">
    <source>
        <dbReference type="EMBL" id="MPC87018.1"/>
    </source>
</evidence>
<dbReference type="EMBL" id="VSRR010073294">
    <property type="protein sequence ID" value="MPC87018.1"/>
    <property type="molecule type" value="Genomic_DNA"/>
</dbReference>